<dbReference type="EMBL" id="LLEI02000024">
    <property type="protein sequence ID" value="OAJ94468.1"/>
    <property type="molecule type" value="Genomic_DNA"/>
</dbReference>
<evidence type="ECO:0000313" key="1">
    <source>
        <dbReference type="EMBL" id="OAJ94468.1"/>
    </source>
</evidence>
<dbReference type="AlphaFoldDB" id="A0A177Y0T8"/>
<comment type="caution">
    <text evidence="1">The sequence shown here is derived from an EMBL/GenBank/DDBJ whole genome shotgun (WGS) entry which is preliminary data.</text>
</comment>
<sequence>MYFPFLRGKKHELSALRKTASRLNPEKFRPIIEPVKRNTNTLVRTVNELNSNQQTPVVIINPLEGELRGNTTDIFTTLQNESLNFIPCIAFSHQNIQTAVQLAHQLATDDVVYATYFKDEPTVDVSQITQNAYINSVRSTDNSTEHFISGLPNLVKIKDCFQPQERNADYPTQPYVYTDAHLTYRNLPNAVGFGDYQIVGEPFSDTGGPARAVALHITYFNSNHNHFMFIKHCVSTIDSGTTGNTAAKFIEALGLLVQFAASTPDVDQTTVGFEEFLSLHQRRHYPNLGPAKENSIMHHIETIAKNI</sequence>
<dbReference type="InterPro" id="IPR047727">
    <property type="entry name" value="Sce7725-like"/>
</dbReference>
<protein>
    <recommendedName>
        <fullName evidence="3">Sce7725 family protein</fullName>
    </recommendedName>
</protein>
<gene>
    <name evidence="1" type="ORF">APB76_09100</name>
</gene>
<evidence type="ECO:0000313" key="2">
    <source>
        <dbReference type="Proteomes" id="UP000078406"/>
    </source>
</evidence>
<accession>A0A177Y0T8</accession>
<proteinExistence type="predicted"/>
<reference evidence="1 2" key="1">
    <citation type="journal article" date="2016" name="Syst. Appl. Microbiol.">
        <title>Vibrio bivalvicida sp. nov., a novel larval pathogen for bivalve molluscs reared in a hatchery.</title>
        <authorList>
            <person name="Dubert J."/>
            <person name="Romalde J.L."/>
            <person name="Prado S."/>
            <person name="Barja J.L."/>
        </authorList>
    </citation>
    <scope>NUCLEOTIDE SEQUENCE [LARGE SCALE GENOMIC DNA]</scope>
    <source>
        <strain evidence="1 2">605</strain>
    </source>
</reference>
<dbReference type="RefSeq" id="WP_049844297.1">
    <property type="nucleotide sequence ID" value="NZ_LLEI02000024.1"/>
</dbReference>
<organism evidence="1 2">
    <name type="scientific">Vibrio bivalvicida</name>
    <dbReference type="NCBI Taxonomy" id="1276888"/>
    <lineage>
        <taxon>Bacteria</taxon>
        <taxon>Pseudomonadati</taxon>
        <taxon>Pseudomonadota</taxon>
        <taxon>Gammaproteobacteria</taxon>
        <taxon>Vibrionales</taxon>
        <taxon>Vibrionaceae</taxon>
        <taxon>Vibrio</taxon>
        <taxon>Vibrio oreintalis group</taxon>
    </lineage>
</organism>
<name>A0A177Y0T8_9VIBR</name>
<evidence type="ECO:0008006" key="3">
    <source>
        <dbReference type="Google" id="ProtNLM"/>
    </source>
</evidence>
<dbReference type="NCBIfam" id="NF033831">
    <property type="entry name" value="sce7725_fam"/>
    <property type="match status" value="1"/>
</dbReference>
<dbReference type="Proteomes" id="UP000078406">
    <property type="component" value="Unassembled WGS sequence"/>
</dbReference>